<dbReference type="SUPFAM" id="SSF52402">
    <property type="entry name" value="Adenine nucleotide alpha hydrolases-like"/>
    <property type="match status" value="2"/>
</dbReference>
<keyword evidence="2" id="KW-0547">Nucleotide-binding</keyword>
<dbReference type="PANTHER" id="PTHR46268">
    <property type="entry name" value="STRESS RESPONSE PROTEIN NHAX"/>
    <property type="match status" value="1"/>
</dbReference>
<accession>A0A1J5Q9I7</accession>
<feature type="domain" description="UspA" evidence="4">
    <location>
        <begin position="145"/>
        <end position="280"/>
    </location>
</feature>
<feature type="domain" description="UspA" evidence="4">
    <location>
        <begin position="1"/>
        <end position="135"/>
    </location>
</feature>
<dbReference type="Gene3D" id="3.40.50.620">
    <property type="entry name" value="HUPs"/>
    <property type="match status" value="2"/>
</dbReference>
<name>A0A1J5Q9I7_9ZZZZ</name>
<dbReference type="EMBL" id="MLJW01001076">
    <property type="protein sequence ID" value="OIQ80326.1"/>
    <property type="molecule type" value="Genomic_DNA"/>
</dbReference>
<keyword evidence="3" id="KW-0067">ATP-binding</keyword>
<protein>
    <submittedName>
        <fullName evidence="5">Universal stress proteinc</fullName>
    </submittedName>
</protein>
<sequence length="281" mass="29549">MARTVVVGVEGTDSSHDALIWAAHAAAARRDELEIVYAVGVPYSSMEVLYDDAVTQSAETLLDDEKKRALDAEPDLTVRTTLSRTTPARALTELSEEAALVVVGSHPLGFMERVFAGSLSYQVVAGCHSPVLVVPEGTGARGAGVVVGADGSPDSVTAVAHAAEEADRLGSELTVVHAWLSPVTYLSVDVISGSTDELVEESERMMLAESIAGLGERYPDLTINRRLVHDNPAQALLEAAVGARLLVVGSRGLHGVTRMLLGSVSHTVVMHAPCPVLVVRS</sequence>
<dbReference type="GO" id="GO:0005524">
    <property type="term" value="F:ATP binding"/>
    <property type="evidence" value="ECO:0007669"/>
    <property type="project" value="UniProtKB-KW"/>
</dbReference>
<dbReference type="InterPro" id="IPR014729">
    <property type="entry name" value="Rossmann-like_a/b/a_fold"/>
</dbReference>
<dbReference type="PANTHER" id="PTHR46268:SF27">
    <property type="entry name" value="UNIVERSAL STRESS PROTEIN RV2623"/>
    <property type="match status" value="1"/>
</dbReference>
<evidence type="ECO:0000256" key="3">
    <source>
        <dbReference type="ARBA" id="ARBA00022840"/>
    </source>
</evidence>
<evidence type="ECO:0000256" key="1">
    <source>
        <dbReference type="ARBA" id="ARBA00008791"/>
    </source>
</evidence>
<dbReference type="AlphaFoldDB" id="A0A1J5Q9I7"/>
<organism evidence="5">
    <name type="scientific">mine drainage metagenome</name>
    <dbReference type="NCBI Taxonomy" id="410659"/>
    <lineage>
        <taxon>unclassified sequences</taxon>
        <taxon>metagenomes</taxon>
        <taxon>ecological metagenomes</taxon>
    </lineage>
</organism>
<evidence type="ECO:0000259" key="4">
    <source>
        <dbReference type="Pfam" id="PF00582"/>
    </source>
</evidence>
<evidence type="ECO:0000313" key="5">
    <source>
        <dbReference type="EMBL" id="OIQ80326.1"/>
    </source>
</evidence>
<dbReference type="InterPro" id="IPR006015">
    <property type="entry name" value="Universal_stress_UspA"/>
</dbReference>
<dbReference type="Pfam" id="PF00582">
    <property type="entry name" value="Usp"/>
    <property type="match status" value="2"/>
</dbReference>
<proteinExistence type="inferred from homology"/>
<dbReference type="InterPro" id="IPR006016">
    <property type="entry name" value="UspA"/>
</dbReference>
<evidence type="ECO:0000256" key="2">
    <source>
        <dbReference type="ARBA" id="ARBA00022741"/>
    </source>
</evidence>
<gene>
    <name evidence="5" type="ORF">GALL_379200</name>
</gene>
<dbReference type="PRINTS" id="PR01438">
    <property type="entry name" value="UNVRSLSTRESS"/>
</dbReference>
<reference evidence="5" key="1">
    <citation type="submission" date="2016-10" db="EMBL/GenBank/DDBJ databases">
        <title>Sequence of Gallionella enrichment culture.</title>
        <authorList>
            <person name="Poehlein A."/>
            <person name="Muehling M."/>
            <person name="Daniel R."/>
        </authorList>
    </citation>
    <scope>NUCLEOTIDE SEQUENCE</scope>
</reference>
<comment type="similarity">
    <text evidence="1">Belongs to the universal stress protein A family.</text>
</comment>
<comment type="caution">
    <text evidence="5">The sequence shown here is derived from an EMBL/GenBank/DDBJ whole genome shotgun (WGS) entry which is preliminary data.</text>
</comment>